<dbReference type="GO" id="GO:0016020">
    <property type="term" value="C:membrane"/>
    <property type="evidence" value="ECO:0007669"/>
    <property type="project" value="UniProtKB-SubCell"/>
</dbReference>
<feature type="transmembrane region" description="Helical" evidence="5">
    <location>
        <begin position="325"/>
        <end position="343"/>
    </location>
</feature>
<feature type="transmembrane region" description="Helical" evidence="5">
    <location>
        <begin position="412"/>
        <end position="430"/>
    </location>
</feature>
<feature type="transmembrane region" description="Helical" evidence="5">
    <location>
        <begin position="194"/>
        <end position="218"/>
    </location>
</feature>
<feature type="transmembrane region" description="Helical" evidence="5">
    <location>
        <begin position="153"/>
        <end position="174"/>
    </location>
</feature>
<dbReference type="GO" id="GO:0015179">
    <property type="term" value="F:L-amino acid transmembrane transporter activity"/>
    <property type="evidence" value="ECO:0007669"/>
    <property type="project" value="TreeGrafter"/>
</dbReference>
<dbReference type="AlphaFoldDB" id="A0A918NB68"/>
<comment type="subcellular location">
    <subcellularLocation>
        <location evidence="1">Membrane</location>
        <topology evidence="1">Multi-pass membrane protein</topology>
    </subcellularLocation>
</comment>
<keyword evidence="7" id="KW-1185">Reference proteome</keyword>
<comment type="caution">
    <text evidence="6">The sequence shown here is derived from an EMBL/GenBank/DDBJ whole genome shotgun (WGS) entry which is preliminary data.</text>
</comment>
<feature type="transmembrane region" description="Helical" evidence="5">
    <location>
        <begin position="230"/>
        <end position="253"/>
    </location>
</feature>
<evidence type="ECO:0000256" key="4">
    <source>
        <dbReference type="ARBA" id="ARBA00023136"/>
    </source>
</evidence>
<proteinExistence type="predicted"/>
<evidence type="ECO:0000256" key="3">
    <source>
        <dbReference type="ARBA" id="ARBA00022989"/>
    </source>
</evidence>
<feature type="transmembrane region" description="Helical" evidence="5">
    <location>
        <begin position="349"/>
        <end position="373"/>
    </location>
</feature>
<dbReference type="InterPro" id="IPR002293">
    <property type="entry name" value="AA/rel_permease1"/>
</dbReference>
<keyword evidence="2 5" id="KW-0812">Transmembrane</keyword>
<gene>
    <name evidence="6" type="ORF">GCM10011309_03300</name>
</gene>
<feature type="transmembrane region" description="Helical" evidence="5">
    <location>
        <begin position="38"/>
        <end position="62"/>
    </location>
</feature>
<dbReference type="RefSeq" id="WP_189580456.1">
    <property type="nucleotide sequence ID" value="NZ_BMYV01000001.1"/>
</dbReference>
<evidence type="ECO:0000256" key="1">
    <source>
        <dbReference type="ARBA" id="ARBA00004141"/>
    </source>
</evidence>
<dbReference type="Proteomes" id="UP000600865">
    <property type="component" value="Unassembled WGS sequence"/>
</dbReference>
<evidence type="ECO:0000256" key="2">
    <source>
        <dbReference type="ARBA" id="ARBA00022692"/>
    </source>
</evidence>
<evidence type="ECO:0000313" key="6">
    <source>
        <dbReference type="EMBL" id="GGX57631.1"/>
    </source>
</evidence>
<accession>A0A918NB68</accession>
<feature type="transmembrane region" description="Helical" evidence="5">
    <location>
        <begin position="280"/>
        <end position="304"/>
    </location>
</feature>
<dbReference type="InterPro" id="IPR050598">
    <property type="entry name" value="AminoAcid_Transporter"/>
</dbReference>
<protein>
    <submittedName>
        <fullName evidence="6">Amino acid permease</fullName>
    </submittedName>
</protein>
<name>A0A918NB68_9PROT</name>
<sequence>MSRTTFTPRTATAIIIANMVGVGVFTALGYQLADIDSLFAIIMLWVIGGLAALCGALSYAELGASLPRSGGEYTFLGEAYHPAAGFISGWVSVTIGFAAPTAVVAIAFAKYSGAILPGDMGPTAQKTLACGLVLTLAILHARSRNVSGMTQTVFTAIKIVLITAFILAAFTLTSDPQHLDLTPKATDPKVMTSVPYGIALIYVSYAYTGWNAATYISGEMEAPQRDLPKVLFLGTALVTVLYVLLNLAFLYAAPTDALQGKVEIGYIAADHIFGETGGRLVGGMLALLLISTVSAMTLAGPRALQAVGEDYKAMRWLARSTPEGVPWAAILFQSGIAIFFILTQTFDQILVFAGAMLAFNSLLAIVGLFVLRWQQPDLPRPYKTWGYPFVPLIYLTITAVTLVFVVMDRPKAALGGLALIALGFVFWWLSERGNNGRRPRHD</sequence>
<keyword evidence="3 5" id="KW-1133">Transmembrane helix</keyword>
<dbReference type="PANTHER" id="PTHR11785">
    <property type="entry name" value="AMINO ACID TRANSPORTER"/>
    <property type="match status" value="1"/>
</dbReference>
<organism evidence="6 7">
    <name type="scientific">Litorimonas cladophorae</name>
    <dbReference type="NCBI Taxonomy" id="1220491"/>
    <lineage>
        <taxon>Bacteria</taxon>
        <taxon>Pseudomonadati</taxon>
        <taxon>Pseudomonadota</taxon>
        <taxon>Alphaproteobacteria</taxon>
        <taxon>Maricaulales</taxon>
        <taxon>Robiginitomaculaceae</taxon>
    </lineage>
</organism>
<dbReference type="Pfam" id="PF13520">
    <property type="entry name" value="AA_permease_2"/>
    <property type="match status" value="1"/>
</dbReference>
<evidence type="ECO:0000256" key="5">
    <source>
        <dbReference type="SAM" id="Phobius"/>
    </source>
</evidence>
<keyword evidence="4 5" id="KW-0472">Membrane</keyword>
<dbReference type="PANTHER" id="PTHR11785:SF512">
    <property type="entry name" value="SOBREMESA, ISOFORM B"/>
    <property type="match status" value="1"/>
</dbReference>
<dbReference type="EMBL" id="BMYV01000001">
    <property type="protein sequence ID" value="GGX57631.1"/>
    <property type="molecule type" value="Genomic_DNA"/>
</dbReference>
<dbReference type="PIRSF" id="PIRSF006060">
    <property type="entry name" value="AA_transporter"/>
    <property type="match status" value="1"/>
</dbReference>
<feature type="transmembrane region" description="Helical" evidence="5">
    <location>
        <begin position="385"/>
        <end position="406"/>
    </location>
</feature>
<dbReference type="Gene3D" id="1.20.1740.10">
    <property type="entry name" value="Amino acid/polyamine transporter I"/>
    <property type="match status" value="1"/>
</dbReference>
<feature type="transmembrane region" description="Helical" evidence="5">
    <location>
        <begin position="12"/>
        <end position="32"/>
    </location>
</feature>
<evidence type="ECO:0000313" key="7">
    <source>
        <dbReference type="Proteomes" id="UP000600865"/>
    </source>
</evidence>
<reference evidence="6 7" key="1">
    <citation type="journal article" date="2014" name="Int. J. Syst. Evol. Microbiol.">
        <title>Complete genome sequence of Corynebacterium casei LMG S-19264T (=DSM 44701T), isolated from a smear-ripened cheese.</title>
        <authorList>
            <consortium name="US DOE Joint Genome Institute (JGI-PGF)"/>
            <person name="Walter F."/>
            <person name="Albersmeier A."/>
            <person name="Kalinowski J."/>
            <person name="Ruckert C."/>
        </authorList>
    </citation>
    <scope>NUCLEOTIDE SEQUENCE [LARGE SCALE GENOMIC DNA]</scope>
    <source>
        <strain evidence="6 7">KCTC 23968</strain>
    </source>
</reference>
<feature type="transmembrane region" description="Helical" evidence="5">
    <location>
        <begin position="83"/>
        <end position="111"/>
    </location>
</feature>